<dbReference type="GO" id="GO:0003677">
    <property type="term" value="F:DNA binding"/>
    <property type="evidence" value="ECO:0007669"/>
    <property type="project" value="UniProtKB-KW"/>
</dbReference>
<evidence type="ECO:0000256" key="2">
    <source>
        <dbReference type="ARBA" id="ARBA00008724"/>
    </source>
</evidence>
<feature type="domain" description="TACO1/YebC-like second and third" evidence="5">
    <location>
        <begin position="84"/>
        <end position="238"/>
    </location>
</feature>
<dbReference type="NCBIfam" id="NF001030">
    <property type="entry name" value="PRK00110.1"/>
    <property type="match status" value="1"/>
</dbReference>
<feature type="domain" description="TACO1/YebC-like N-terminal" evidence="6">
    <location>
        <begin position="5"/>
        <end position="75"/>
    </location>
</feature>
<evidence type="ECO:0000256" key="4">
    <source>
        <dbReference type="ARBA" id="ARBA00023125"/>
    </source>
</evidence>
<evidence type="ECO:0000256" key="3">
    <source>
        <dbReference type="ARBA" id="ARBA00022490"/>
    </source>
</evidence>
<protein>
    <recommendedName>
        <fullName evidence="8">Transcriptional regulatory protein</fullName>
    </recommendedName>
</protein>
<dbReference type="Pfam" id="PF01709">
    <property type="entry name" value="Transcrip_reg"/>
    <property type="match status" value="1"/>
</dbReference>
<dbReference type="PANTHER" id="PTHR12532:SF6">
    <property type="entry name" value="TRANSCRIPTIONAL REGULATORY PROTEIN YEBC-RELATED"/>
    <property type="match status" value="1"/>
</dbReference>
<keyword evidence="4" id="KW-0238">DNA-binding</keyword>
<keyword evidence="3" id="KW-0963">Cytoplasm</keyword>
<dbReference type="Pfam" id="PF20772">
    <property type="entry name" value="TACO1_YebC_N"/>
    <property type="match status" value="1"/>
</dbReference>
<gene>
    <name evidence="7" type="ORF">METZ01_LOCUS85014</name>
</gene>
<dbReference type="GO" id="GO:0005829">
    <property type="term" value="C:cytosol"/>
    <property type="evidence" value="ECO:0007669"/>
    <property type="project" value="TreeGrafter"/>
</dbReference>
<evidence type="ECO:0000259" key="5">
    <source>
        <dbReference type="Pfam" id="PF01709"/>
    </source>
</evidence>
<evidence type="ECO:0000313" key="7">
    <source>
        <dbReference type="EMBL" id="SVA32160.1"/>
    </source>
</evidence>
<proteinExistence type="inferred from homology"/>
<dbReference type="InterPro" id="IPR049083">
    <property type="entry name" value="TACO1_YebC_N"/>
</dbReference>
<accession>A0A381UVL4</accession>
<dbReference type="InterPro" id="IPR029072">
    <property type="entry name" value="YebC-like"/>
</dbReference>
<dbReference type="EMBL" id="UINC01007231">
    <property type="protein sequence ID" value="SVA32160.1"/>
    <property type="molecule type" value="Genomic_DNA"/>
</dbReference>
<comment type="subcellular location">
    <subcellularLocation>
        <location evidence="1">Mitochondrion</location>
    </subcellularLocation>
</comment>
<dbReference type="NCBIfam" id="TIGR01033">
    <property type="entry name" value="YebC/PmpR family DNA-binding transcriptional regulator"/>
    <property type="match status" value="1"/>
</dbReference>
<name>A0A381UVL4_9ZZZZ</name>
<dbReference type="SUPFAM" id="SSF75625">
    <property type="entry name" value="YebC-like"/>
    <property type="match status" value="1"/>
</dbReference>
<organism evidence="7">
    <name type="scientific">marine metagenome</name>
    <dbReference type="NCBI Taxonomy" id="408172"/>
    <lineage>
        <taxon>unclassified sequences</taxon>
        <taxon>metagenomes</taxon>
        <taxon>ecological metagenomes</taxon>
    </lineage>
</organism>
<dbReference type="Gene3D" id="3.30.70.980">
    <property type="match status" value="2"/>
</dbReference>
<dbReference type="InterPro" id="IPR017856">
    <property type="entry name" value="Integrase-like_N"/>
</dbReference>
<sequence>MSGHSKWSTIKHKKGAADAKRGQLFTKLSREIMVAAREGDPDPEMNFRLRLAVDNAKSLNMPKDNIDRAVARGAGIGGDAIILEQISYEAYGPGGAGIIVEALTDNKNRTAAEVRAQITRAGGNLAGAGAVSWNFENKGLITVEVTNGDPDDIALEIVDAGAEDVEVDGTIVQVTAPYESFADVKSGVEALSGINVESGELALVPTTLVPLDDKGAMQTLRLLDALEELDDVSKVYSNGDFPSKVLEKYASDE</sequence>
<dbReference type="InterPro" id="IPR048300">
    <property type="entry name" value="TACO1_YebC-like_2nd/3rd_dom"/>
</dbReference>
<dbReference type="NCBIfam" id="NF009044">
    <property type="entry name" value="PRK12378.1"/>
    <property type="match status" value="1"/>
</dbReference>
<evidence type="ECO:0000259" key="6">
    <source>
        <dbReference type="Pfam" id="PF20772"/>
    </source>
</evidence>
<dbReference type="InterPro" id="IPR026564">
    <property type="entry name" value="Transcrip_reg_TACO1-like_dom3"/>
</dbReference>
<dbReference type="Gene3D" id="1.10.10.200">
    <property type="match status" value="1"/>
</dbReference>
<comment type="similarity">
    <text evidence="2">Belongs to the TACO1 family.</text>
</comment>
<dbReference type="InterPro" id="IPR002876">
    <property type="entry name" value="Transcrip_reg_TACO1-like"/>
</dbReference>
<dbReference type="FunFam" id="1.10.10.200:FF:000002">
    <property type="entry name" value="Probable transcriptional regulatory protein CLM62_37755"/>
    <property type="match status" value="1"/>
</dbReference>
<dbReference type="HAMAP" id="MF_00693">
    <property type="entry name" value="Transcrip_reg_TACO1"/>
    <property type="match status" value="1"/>
</dbReference>
<dbReference type="PANTHER" id="PTHR12532">
    <property type="entry name" value="TRANSLATIONAL ACTIVATOR OF CYTOCHROME C OXIDASE 1"/>
    <property type="match status" value="1"/>
</dbReference>
<dbReference type="GO" id="GO:0005739">
    <property type="term" value="C:mitochondrion"/>
    <property type="evidence" value="ECO:0007669"/>
    <property type="project" value="UniProtKB-SubCell"/>
</dbReference>
<reference evidence="7" key="1">
    <citation type="submission" date="2018-05" db="EMBL/GenBank/DDBJ databases">
        <authorList>
            <person name="Lanie J.A."/>
            <person name="Ng W.-L."/>
            <person name="Kazmierczak K.M."/>
            <person name="Andrzejewski T.M."/>
            <person name="Davidsen T.M."/>
            <person name="Wayne K.J."/>
            <person name="Tettelin H."/>
            <person name="Glass J.I."/>
            <person name="Rusch D."/>
            <person name="Podicherti R."/>
            <person name="Tsui H.-C.T."/>
            <person name="Winkler M.E."/>
        </authorList>
    </citation>
    <scope>NUCLEOTIDE SEQUENCE</scope>
</reference>
<evidence type="ECO:0008006" key="8">
    <source>
        <dbReference type="Google" id="ProtNLM"/>
    </source>
</evidence>
<evidence type="ECO:0000256" key="1">
    <source>
        <dbReference type="ARBA" id="ARBA00004173"/>
    </source>
</evidence>
<dbReference type="AlphaFoldDB" id="A0A381UVL4"/>